<accession>A0A447TNE4</accession>
<gene>
    <name evidence="1" type="ORF">NCTC6754_00583</name>
</gene>
<dbReference type="AlphaFoldDB" id="A0A447TNE4"/>
<dbReference type="Proteomes" id="UP000269208">
    <property type="component" value="Chromosome"/>
</dbReference>
<evidence type="ECO:0000313" key="1">
    <source>
        <dbReference type="EMBL" id="VEB50894.1"/>
    </source>
</evidence>
<sequence length="137" mass="15416">MQEIDGTGIDFAEHALRHQLVQIMAGGIALHIKTLRQIARGKHLTDIFRIKKNPFGSSGKQAGHLCASYPLTIITSAIMMPRNKALLPCVLSLYSFFCGSPHTFTQRWISARYQKREEEAAHGLAYESRCTMRLMLV</sequence>
<name>A0A447TNE4_SALET</name>
<evidence type="ECO:0000313" key="2">
    <source>
        <dbReference type="Proteomes" id="UP000269208"/>
    </source>
</evidence>
<proteinExistence type="predicted"/>
<protein>
    <submittedName>
        <fullName evidence="1">Uncharacterized protein</fullName>
    </submittedName>
</protein>
<organism evidence="1 2">
    <name type="scientific">Salmonella enterica I</name>
    <dbReference type="NCBI Taxonomy" id="59201"/>
    <lineage>
        <taxon>Bacteria</taxon>
        <taxon>Pseudomonadati</taxon>
        <taxon>Pseudomonadota</taxon>
        <taxon>Gammaproteobacteria</taxon>
        <taxon>Enterobacterales</taxon>
        <taxon>Enterobacteriaceae</taxon>
        <taxon>Salmonella</taxon>
    </lineage>
</organism>
<dbReference type="EMBL" id="LR134190">
    <property type="protein sequence ID" value="VEB50894.1"/>
    <property type="molecule type" value="Genomic_DNA"/>
</dbReference>
<reference evidence="1 2" key="1">
    <citation type="submission" date="2018-12" db="EMBL/GenBank/DDBJ databases">
        <authorList>
            <consortium name="Pathogen Informatics"/>
        </authorList>
    </citation>
    <scope>NUCLEOTIDE SEQUENCE [LARGE SCALE GENOMIC DNA]</scope>
    <source>
        <strain evidence="1 2">NCTC6754</strain>
    </source>
</reference>